<gene>
    <name evidence="1" type="ORF">GLOINDRAFT_91811</name>
</gene>
<evidence type="ECO:0000313" key="1">
    <source>
        <dbReference type="EMBL" id="ESA21565.1"/>
    </source>
</evidence>
<accession>U9UMJ4</accession>
<organism evidence="1">
    <name type="scientific">Rhizophagus irregularis (strain DAOM 181602 / DAOM 197198 / MUCL 43194)</name>
    <name type="common">Arbuscular mycorrhizal fungus</name>
    <name type="synonym">Glomus intraradices</name>
    <dbReference type="NCBI Taxonomy" id="747089"/>
    <lineage>
        <taxon>Eukaryota</taxon>
        <taxon>Fungi</taxon>
        <taxon>Fungi incertae sedis</taxon>
        <taxon>Mucoromycota</taxon>
        <taxon>Glomeromycotina</taxon>
        <taxon>Glomeromycetes</taxon>
        <taxon>Glomerales</taxon>
        <taxon>Glomeraceae</taxon>
        <taxon>Rhizophagus</taxon>
    </lineage>
</organism>
<protein>
    <submittedName>
        <fullName evidence="1">Uncharacterized protein</fullName>
    </submittedName>
</protein>
<proteinExistence type="predicted"/>
<dbReference type="HOGENOM" id="CLU_1918171_0_0_1"/>
<reference evidence="1" key="1">
    <citation type="submission" date="2013-07" db="EMBL/GenBank/DDBJ databases">
        <title>The genome of an arbuscular mycorrhizal fungus provides insights into the evolution of the oldest plant symbiosis.</title>
        <authorList>
            <consortium name="DOE Joint Genome Institute"/>
            <person name="Tisserant E."/>
            <person name="Malbreil M."/>
            <person name="Kuo A."/>
            <person name="Kohler A."/>
            <person name="Symeonidi A."/>
            <person name="Balestrini R."/>
            <person name="Charron P."/>
            <person name="Duensing N."/>
            <person name="Frei-dit-Frey N."/>
            <person name="Gianinazzi-Pearson V."/>
            <person name="Gilbert B."/>
            <person name="Handa Y."/>
            <person name="Hijri M."/>
            <person name="Kaul R."/>
            <person name="Kawaguchi M."/>
            <person name="Krajinski F."/>
            <person name="Lammers P."/>
            <person name="Lapierre D."/>
            <person name="Masclaux F.G."/>
            <person name="Murat C."/>
            <person name="Morin E."/>
            <person name="Ndikumana S."/>
            <person name="Pagni M."/>
            <person name="Petitpierre D."/>
            <person name="Requena N."/>
            <person name="Rosikiewicz P."/>
            <person name="Riley R."/>
            <person name="Saito K."/>
            <person name="San Clemente H."/>
            <person name="Shapiro H."/>
            <person name="van Tuinen D."/>
            <person name="Becard G."/>
            <person name="Bonfante P."/>
            <person name="Paszkowski U."/>
            <person name="Shachar-Hill Y."/>
            <person name="Young J.P."/>
            <person name="Sanders I.R."/>
            <person name="Henrissat B."/>
            <person name="Rensing S.A."/>
            <person name="Grigoriev I.V."/>
            <person name="Corradi N."/>
            <person name="Roux C."/>
            <person name="Martin F."/>
        </authorList>
    </citation>
    <scope>NUCLEOTIDE SEQUENCE</scope>
    <source>
        <strain evidence="1">DAOM 197198</strain>
    </source>
</reference>
<sequence>MYHDRSRRFPSKTKKSFRVAYATDQLQVLTRSVLPLNINANKTKYGKSKFGRFGYFVLFRTNYQAKCATIINWLIDPTQILNRTNNLNPTCHTVRFDPDNLLRSNYLTQIRIFKIHYLLNQAADYISGDSQI</sequence>
<name>U9UMJ4_RHIID</name>
<dbReference type="EMBL" id="KI276302">
    <property type="protein sequence ID" value="ESA21565.1"/>
    <property type="molecule type" value="Genomic_DNA"/>
</dbReference>
<dbReference type="AlphaFoldDB" id="U9UMJ4"/>